<dbReference type="RefSeq" id="WP_380515503.1">
    <property type="nucleotide sequence ID" value="NZ_JBHEZX010000017.1"/>
</dbReference>
<dbReference type="GO" id="GO:0008168">
    <property type="term" value="F:methyltransferase activity"/>
    <property type="evidence" value="ECO:0007669"/>
    <property type="project" value="UniProtKB-KW"/>
</dbReference>
<gene>
    <name evidence="1" type="ORF">ACEZDG_30055</name>
</gene>
<sequence>MSIPAGTPAAAPEATPESYFARMYQDAEDPWSLGSRWYEQRKYALTTAALPSVRYRSGFEPACSVGALSLLLARRCDRLLSCDRSTRAVGTARERLEGHPHVRVEQRLLPEQWPAESFDLIVLSEFLYYLDPAKLRGLLDRAVASLEPGGTLVAVHWRHPVPDHCQSGDAVHEAVRATPGLVPIASHSEPDFLLDVLVCPEDPGEDDPVRLSVAAAEGLT</sequence>
<dbReference type="Proteomes" id="UP001592582">
    <property type="component" value="Unassembled WGS sequence"/>
</dbReference>
<name>A0ABV6VIJ1_9ACTN</name>
<evidence type="ECO:0000313" key="1">
    <source>
        <dbReference type="EMBL" id="MFC1413513.1"/>
    </source>
</evidence>
<dbReference type="Gene3D" id="3.40.50.150">
    <property type="entry name" value="Vaccinia Virus protein VP39"/>
    <property type="match status" value="1"/>
</dbReference>
<proteinExistence type="predicted"/>
<evidence type="ECO:0000313" key="2">
    <source>
        <dbReference type="Proteomes" id="UP001592582"/>
    </source>
</evidence>
<dbReference type="EMBL" id="JBHEZX010000017">
    <property type="protein sequence ID" value="MFC1413513.1"/>
    <property type="molecule type" value="Genomic_DNA"/>
</dbReference>
<dbReference type="Pfam" id="PF05401">
    <property type="entry name" value="NodS"/>
    <property type="match status" value="1"/>
</dbReference>
<dbReference type="CDD" id="cd02440">
    <property type="entry name" value="AdoMet_MTases"/>
    <property type="match status" value="1"/>
</dbReference>
<dbReference type="InterPro" id="IPR029063">
    <property type="entry name" value="SAM-dependent_MTases_sf"/>
</dbReference>
<organism evidence="1 2">
    <name type="scientific">Streptacidiphilus alkalitolerans</name>
    <dbReference type="NCBI Taxonomy" id="3342712"/>
    <lineage>
        <taxon>Bacteria</taxon>
        <taxon>Bacillati</taxon>
        <taxon>Actinomycetota</taxon>
        <taxon>Actinomycetes</taxon>
        <taxon>Kitasatosporales</taxon>
        <taxon>Streptomycetaceae</taxon>
        <taxon>Streptacidiphilus</taxon>
    </lineage>
</organism>
<keyword evidence="1" id="KW-0808">Transferase</keyword>
<comment type="caution">
    <text evidence="1">The sequence shown here is derived from an EMBL/GenBank/DDBJ whole genome shotgun (WGS) entry which is preliminary data.</text>
</comment>
<keyword evidence="1" id="KW-0489">Methyltransferase</keyword>
<reference evidence="1 2" key="1">
    <citation type="submission" date="2024-09" db="EMBL/GenBank/DDBJ databases">
        <authorList>
            <person name="Lee S.D."/>
        </authorList>
    </citation>
    <scope>NUCLEOTIDE SEQUENCE [LARGE SCALE GENOMIC DNA]</scope>
    <source>
        <strain evidence="1 2">N1-1</strain>
    </source>
</reference>
<dbReference type="GO" id="GO:0032259">
    <property type="term" value="P:methylation"/>
    <property type="evidence" value="ECO:0007669"/>
    <property type="project" value="UniProtKB-KW"/>
</dbReference>
<dbReference type="SUPFAM" id="SSF53335">
    <property type="entry name" value="S-adenosyl-L-methionine-dependent methyltransferases"/>
    <property type="match status" value="1"/>
</dbReference>
<protein>
    <submittedName>
        <fullName evidence="1">SAM-dependent methyltransferase</fullName>
    </submittedName>
</protein>
<dbReference type="InterPro" id="IPR008715">
    <property type="entry name" value="SAM-MeTfrase_NodS-like"/>
</dbReference>
<accession>A0ABV6VIJ1</accession>
<keyword evidence="2" id="KW-1185">Reference proteome</keyword>